<gene>
    <name evidence="16" type="ORF">CR201_G0048061</name>
</gene>
<evidence type="ECO:0000256" key="9">
    <source>
        <dbReference type="ARBA" id="ARBA00023180"/>
    </source>
</evidence>
<evidence type="ECO:0000256" key="1">
    <source>
        <dbReference type="ARBA" id="ARBA00004613"/>
    </source>
</evidence>
<dbReference type="GO" id="GO:0005576">
    <property type="term" value="C:extracellular region"/>
    <property type="evidence" value="ECO:0007669"/>
    <property type="project" value="UniProtKB-SubCell"/>
</dbReference>
<reference evidence="16" key="1">
    <citation type="submission" date="2017-12" db="EMBL/GenBank/DDBJ databases">
        <title>High-resolution comparative analysis of great ape genomes.</title>
        <authorList>
            <person name="Pollen A."/>
            <person name="Hastie A."/>
            <person name="Hormozdiari F."/>
            <person name="Dougherty M."/>
            <person name="Liu R."/>
            <person name="Chaisson M."/>
            <person name="Hoppe E."/>
            <person name="Hill C."/>
            <person name="Pang A."/>
            <person name="Hillier L."/>
            <person name="Baker C."/>
            <person name="Armstrong J."/>
            <person name="Shendure J."/>
            <person name="Paten B."/>
            <person name="Wilson R."/>
            <person name="Chao H."/>
            <person name="Schneider V."/>
            <person name="Ventura M."/>
            <person name="Kronenberg Z."/>
            <person name="Murali S."/>
            <person name="Gordon D."/>
            <person name="Cantsilieris S."/>
            <person name="Munson K."/>
            <person name="Nelson B."/>
            <person name="Raja A."/>
            <person name="Underwood J."/>
            <person name="Diekhans M."/>
            <person name="Fiddes I."/>
            <person name="Haussler D."/>
            <person name="Eichler E."/>
        </authorList>
    </citation>
    <scope>NUCLEOTIDE SEQUENCE [LARGE SCALE GENOMIC DNA]</scope>
    <source>
        <strain evidence="16">Susie</strain>
    </source>
</reference>
<feature type="signal peptide" evidence="14">
    <location>
        <begin position="1"/>
        <end position="29"/>
    </location>
</feature>
<keyword evidence="9" id="KW-0325">Glycoprotein</keyword>
<keyword evidence="7" id="KW-0446">Lipid-binding</keyword>
<keyword evidence="8" id="KW-1015">Disulfide bond</keyword>
<evidence type="ECO:0000256" key="3">
    <source>
        <dbReference type="ARBA" id="ARBA00022525"/>
    </source>
</evidence>
<evidence type="ECO:0000256" key="2">
    <source>
        <dbReference type="ARBA" id="ARBA00011738"/>
    </source>
</evidence>
<feature type="domain" description="Laminin G" evidence="15">
    <location>
        <begin position="75"/>
        <end position="122"/>
    </location>
</feature>
<dbReference type="GO" id="GO:0005496">
    <property type="term" value="F:steroid binding"/>
    <property type="evidence" value="ECO:0007669"/>
    <property type="project" value="UniProtKB-KW"/>
</dbReference>
<feature type="chain" id="PRO_5014458784" description="Sex hormone-binding globulin" evidence="14">
    <location>
        <begin position="30"/>
        <end position="181"/>
    </location>
</feature>
<evidence type="ECO:0000256" key="4">
    <source>
        <dbReference type="ARBA" id="ARBA00022665"/>
    </source>
</evidence>
<evidence type="ECO:0000259" key="15">
    <source>
        <dbReference type="Pfam" id="PF00054"/>
    </source>
</evidence>
<dbReference type="InterPro" id="IPR001791">
    <property type="entry name" value="Laminin_G"/>
</dbReference>
<keyword evidence="3" id="KW-0964">Secreted</keyword>
<dbReference type="PANTHER" id="PTHR24040:SF3">
    <property type="entry name" value="SEX HORMONE-BINDING GLOBULIN"/>
    <property type="match status" value="1"/>
</dbReference>
<comment type="subcellular location">
    <subcellularLocation>
        <location evidence="1">Secreted</location>
    </subcellularLocation>
</comment>
<evidence type="ECO:0000256" key="5">
    <source>
        <dbReference type="ARBA" id="ARBA00022729"/>
    </source>
</evidence>
<evidence type="ECO:0000313" key="16">
    <source>
        <dbReference type="EMBL" id="PNJ12881.1"/>
    </source>
</evidence>
<comment type="caution">
    <text evidence="16">The sequence shown here is derived from an EMBL/GenBank/DDBJ whole genome shotgun (WGS) entry which is preliminary data.</text>
</comment>
<evidence type="ECO:0000256" key="14">
    <source>
        <dbReference type="SAM" id="SignalP"/>
    </source>
</evidence>
<organism evidence="16">
    <name type="scientific">Pongo abelii</name>
    <name type="common">Sumatran orangutan</name>
    <name type="synonym">Pongo pygmaeus abelii</name>
    <dbReference type="NCBI Taxonomy" id="9601"/>
    <lineage>
        <taxon>Eukaryota</taxon>
        <taxon>Metazoa</taxon>
        <taxon>Chordata</taxon>
        <taxon>Craniata</taxon>
        <taxon>Vertebrata</taxon>
        <taxon>Euteleostomi</taxon>
        <taxon>Mammalia</taxon>
        <taxon>Eutheria</taxon>
        <taxon>Euarchontoglires</taxon>
        <taxon>Primates</taxon>
        <taxon>Haplorrhini</taxon>
        <taxon>Catarrhini</taxon>
        <taxon>Hominidae</taxon>
        <taxon>Pongo</taxon>
    </lineage>
</organism>
<evidence type="ECO:0000256" key="10">
    <source>
        <dbReference type="ARBA" id="ARBA00037620"/>
    </source>
</evidence>
<evidence type="ECO:0000256" key="7">
    <source>
        <dbReference type="ARBA" id="ARBA00023121"/>
    </source>
</evidence>
<dbReference type="PANTHER" id="PTHR24040">
    <property type="entry name" value="LAMININ G-LIKE DOMAIN-CONTAINING PROTEIN"/>
    <property type="match status" value="1"/>
</dbReference>
<proteinExistence type="predicted"/>
<evidence type="ECO:0000256" key="6">
    <source>
        <dbReference type="ARBA" id="ARBA00022737"/>
    </source>
</evidence>
<dbReference type="InterPro" id="IPR013320">
    <property type="entry name" value="ConA-like_dom_sf"/>
</dbReference>
<dbReference type="Gene3D" id="2.60.120.200">
    <property type="match status" value="1"/>
</dbReference>
<comment type="function">
    <text evidence="10">Functions as an androgen transport protein, but may also be involved in receptor mediated processes. Each dimer binds one molecule of steroid. Specific for 5-alpha-dihydrotestosterone, testosterone, and 17-beta-estradiol. Regulates the plasma metabolic clearance rate of steroid hormones by controlling their plasma concentration.</text>
</comment>
<comment type="subunit">
    <text evidence="2">Homodimer.</text>
</comment>
<dbReference type="AlphaFoldDB" id="A0A2J8RWH2"/>
<name>A0A2J8RWH2_PONAB</name>
<dbReference type="Pfam" id="PF00054">
    <property type="entry name" value="Laminin_G_1"/>
    <property type="match status" value="1"/>
</dbReference>
<dbReference type="InterPro" id="IPR051145">
    <property type="entry name" value="GAS-SHBG-PROS"/>
</dbReference>
<dbReference type="SUPFAM" id="SSF49899">
    <property type="entry name" value="Concanavalin A-like lectins/glucanases"/>
    <property type="match status" value="1"/>
</dbReference>
<accession>A0A2J8RWH2</accession>
<evidence type="ECO:0000256" key="11">
    <source>
        <dbReference type="ARBA" id="ARBA00040510"/>
    </source>
</evidence>
<evidence type="ECO:0000256" key="12">
    <source>
        <dbReference type="ARBA" id="ARBA00041528"/>
    </source>
</evidence>
<keyword evidence="4" id="KW-0754">Steroid-binding</keyword>
<dbReference type="EMBL" id="NDHI03003640">
    <property type="protein sequence ID" value="PNJ12881.1"/>
    <property type="molecule type" value="Genomic_DNA"/>
</dbReference>
<evidence type="ECO:0000256" key="13">
    <source>
        <dbReference type="ARBA" id="ARBA00041855"/>
    </source>
</evidence>
<keyword evidence="5 14" id="KW-0732">Signal</keyword>
<sequence>MESRGPLATSRRLLLLLLLLLRHTRQGWALRPVLPTQRAQDPPAIHLSNGPGQEPVAVMTFDLTKITKTSSSFEVRTWDPEGVIFYGDTNPKDDWFMLGLRDGRPEIQLHNHWAQLTVGAAPETGLWAPDQQTPSHHEDCAWGAALPRFQPSVAAGSCPGWLPAPGFLAGQTGRDLSICPH</sequence>
<keyword evidence="6" id="KW-0677">Repeat</keyword>
<protein>
    <recommendedName>
        <fullName evidence="11">Sex hormone-binding globulin</fullName>
    </recommendedName>
    <alternativeName>
        <fullName evidence="13">Sex steroid-binding protein</fullName>
    </alternativeName>
    <alternativeName>
        <fullName evidence="12">Testis-specific androgen-binding protein</fullName>
    </alternativeName>
</protein>
<evidence type="ECO:0000256" key="8">
    <source>
        <dbReference type="ARBA" id="ARBA00023157"/>
    </source>
</evidence>
<dbReference type="CDD" id="cd00110">
    <property type="entry name" value="LamG"/>
    <property type="match status" value="1"/>
</dbReference>